<proteinExistence type="inferred from homology"/>
<comment type="similarity">
    <text evidence="1">Belongs to the multicopper oxidase family.</text>
</comment>
<dbReference type="GeneID" id="63695176"/>
<evidence type="ECO:0000256" key="2">
    <source>
        <dbReference type="SAM" id="MobiDB-lite"/>
    </source>
</evidence>
<dbReference type="PANTHER" id="PTHR11709:SF502">
    <property type="entry name" value="MULTICOPPER OXIDASE"/>
    <property type="match status" value="1"/>
</dbReference>
<dbReference type="InterPro" id="IPR008972">
    <property type="entry name" value="Cupredoxin"/>
</dbReference>
<dbReference type="Proteomes" id="UP000019804">
    <property type="component" value="Unassembled WGS sequence"/>
</dbReference>
<dbReference type="HOGENOM" id="CLU_2049216_0_0_1"/>
<evidence type="ECO:0000313" key="5">
    <source>
        <dbReference type="Proteomes" id="UP000019804"/>
    </source>
</evidence>
<dbReference type="RefSeq" id="XP_040640923.1">
    <property type="nucleotide sequence ID" value="XM_040780052.1"/>
</dbReference>
<gene>
    <name evidence="4" type="ORF">EURHEDRAFT_400983</name>
</gene>
<dbReference type="InterPro" id="IPR045087">
    <property type="entry name" value="Cu-oxidase_fam"/>
</dbReference>
<dbReference type="OrthoDB" id="2121828at2759"/>
<accession>A0A017SLQ7</accession>
<dbReference type="Pfam" id="PF00394">
    <property type="entry name" value="Cu-oxidase"/>
    <property type="match status" value="1"/>
</dbReference>
<dbReference type="Gene3D" id="2.60.40.420">
    <property type="entry name" value="Cupredoxins - blue copper proteins"/>
    <property type="match status" value="1"/>
</dbReference>
<evidence type="ECO:0000256" key="1">
    <source>
        <dbReference type="ARBA" id="ARBA00010609"/>
    </source>
</evidence>
<dbReference type="AlphaFoldDB" id="A0A017SLQ7"/>
<dbReference type="STRING" id="1388766.A0A017SLQ7"/>
<dbReference type="SUPFAM" id="SSF49503">
    <property type="entry name" value="Cupredoxins"/>
    <property type="match status" value="1"/>
</dbReference>
<evidence type="ECO:0000313" key="4">
    <source>
        <dbReference type="EMBL" id="EYE97235.1"/>
    </source>
</evidence>
<feature type="region of interest" description="Disordered" evidence="2">
    <location>
        <begin position="1"/>
        <end position="35"/>
    </location>
</feature>
<protein>
    <recommendedName>
        <fullName evidence="3">Plastocyanin-like domain-containing protein</fullName>
    </recommendedName>
</protein>
<dbReference type="GO" id="GO:0016491">
    <property type="term" value="F:oxidoreductase activity"/>
    <property type="evidence" value="ECO:0007669"/>
    <property type="project" value="TreeGrafter"/>
</dbReference>
<dbReference type="InterPro" id="IPR001117">
    <property type="entry name" value="Cu-oxidase_2nd"/>
</dbReference>
<reference evidence="5" key="1">
    <citation type="journal article" date="2014" name="Nat. Commun.">
        <title>Genomic adaptations of the halophilic Dead Sea filamentous fungus Eurotium rubrum.</title>
        <authorList>
            <person name="Kis-Papo T."/>
            <person name="Weig A.R."/>
            <person name="Riley R."/>
            <person name="Persoh D."/>
            <person name="Salamov A."/>
            <person name="Sun H."/>
            <person name="Lipzen A."/>
            <person name="Wasser S.P."/>
            <person name="Rambold G."/>
            <person name="Grigoriev I.V."/>
            <person name="Nevo E."/>
        </authorList>
    </citation>
    <scope>NUCLEOTIDE SEQUENCE [LARGE SCALE GENOMIC DNA]</scope>
    <source>
        <strain evidence="5">CBS 135680</strain>
    </source>
</reference>
<evidence type="ECO:0000259" key="3">
    <source>
        <dbReference type="Pfam" id="PF00394"/>
    </source>
</evidence>
<dbReference type="PANTHER" id="PTHR11709">
    <property type="entry name" value="MULTI-COPPER OXIDASE"/>
    <property type="match status" value="1"/>
</dbReference>
<organism evidence="4 5">
    <name type="scientific">Aspergillus ruber (strain CBS 135680)</name>
    <dbReference type="NCBI Taxonomy" id="1388766"/>
    <lineage>
        <taxon>Eukaryota</taxon>
        <taxon>Fungi</taxon>
        <taxon>Dikarya</taxon>
        <taxon>Ascomycota</taxon>
        <taxon>Pezizomycotina</taxon>
        <taxon>Eurotiomycetes</taxon>
        <taxon>Eurotiomycetidae</taxon>
        <taxon>Eurotiales</taxon>
        <taxon>Aspergillaceae</taxon>
        <taxon>Aspergillus</taxon>
        <taxon>Aspergillus subgen. Aspergillus</taxon>
    </lineage>
</organism>
<sequence>MAYRDIERDEKYTADQLDAQAARGEPPTAVNGPINGTNTYNGNFGSRFQTVFEAKTGYHLRLVNAAADNRFRFMIDNHTIEVISNDFVSIVPYNTADLRIGMGQRYGVIVAAKGLTSGNF</sequence>
<dbReference type="EMBL" id="KK088416">
    <property type="protein sequence ID" value="EYE97235.1"/>
    <property type="molecule type" value="Genomic_DNA"/>
</dbReference>
<keyword evidence="5" id="KW-1185">Reference proteome</keyword>
<name>A0A017SLQ7_ASPRC</name>
<feature type="compositionally biased region" description="Basic and acidic residues" evidence="2">
    <location>
        <begin position="1"/>
        <end position="13"/>
    </location>
</feature>
<feature type="domain" description="Plastocyanin-like" evidence="3">
    <location>
        <begin position="14"/>
        <end position="120"/>
    </location>
</feature>